<accession>A0AAD0KUV6</accession>
<organism evidence="1 2">
    <name type="scientific">Mycobacterium leprae</name>
    <dbReference type="NCBI Taxonomy" id="1769"/>
    <lineage>
        <taxon>Bacteria</taxon>
        <taxon>Bacillati</taxon>
        <taxon>Actinomycetota</taxon>
        <taxon>Actinomycetes</taxon>
        <taxon>Mycobacteriales</taxon>
        <taxon>Mycobacteriaceae</taxon>
        <taxon>Mycobacterium</taxon>
    </lineage>
</organism>
<protein>
    <submittedName>
        <fullName evidence="1">Uncharacterized protein</fullName>
    </submittedName>
</protein>
<sequence>MYSWTASRYSSCAARSLAMSLGHSGRSRSGRRFALWEGDGQWIAHAGHQREVQKSSDIEFVVQPPGANPLVSLDEFGQLPAGAFLVGSQSAGCLGQGDLGLLLQVLAL</sequence>
<dbReference type="EMBL" id="CP029543">
    <property type="protein sequence ID" value="AWV47186.1"/>
    <property type="molecule type" value="Genomic_DNA"/>
</dbReference>
<evidence type="ECO:0000313" key="1">
    <source>
        <dbReference type="EMBL" id="AWV47186.1"/>
    </source>
</evidence>
<name>A0AAD0KUV6_MYCLR</name>
<dbReference type="RefSeq" id="WP_064430328.1">
    <property type="nucleotide sequence ID" value="NZ_CP029543.1"/>
</dbReference>
<dbReference type="AlphaFoldDB" id="A0AAD0KUV6"/>
<proteinExistence type="predicted"/>
<reference evidence="1 2" key="1">
    <citation type="submission" date="2018-05" db="EMBL/GenBank/DDBJ databases">
        <title>Evolution of small genomes with special reference to Mycobacterium leprae.</title>
        <authorList>
            <person name="Mohanty P.S."/>
            <person name="Bansal A.K."/>
            <person name="Gupta U.D."/>
            <person name="Naaz F."/>
            <person name="Dwivedi V.D."/>
            <person name="Singh H."/>
            <person name="Gupta G."/>
            <person name="Sharma S."/>
            <person name="Arora M."/>
        </authorList>
    </citation>
    <scope>NUCLEOTIDE SEQUENCE [LARGE SCALE GENOMIC DNA]</scope>
    <source>
        <strain evidence="1 2">MRHRU-235-G</strain>
    </source>
</reference>
<gene>
    <name evidence="1" type="ORF">DIJ64_01110</name>
</gene>
<evidence type="ECO:0000313" key="2">
    <source>
        <dbReference type="Proteomes" id="UP000249682"/>
    </source>
</evidence>
<dbReference type="Proteomes" id="UP000249682">
    <property type="component" value="Chromosome"/>
</dbReference>